<dbReference type="InterPro" id="IPR012000">
    <property type="entry name" value="Thiamin_PyroP_enz_cen_dom"/>
</dbReference>
<evidence type="ECO:0000259" key="6">
    <source>
        <dbReference type="Pfam" id="PF02776"/>
    </source>
</evidence>
<dbReference type="InterPro" id="IPR029061">
    <property type="entry name" value="THDP-binding"/>
</dbReference>
<dbReference type="CDD" id="cd07035">
    <property type="entry name" value="TPP_PYR_POX_like"/>
    <property type="match status" value="1"/>
</dbReference>
<dbReference type="PANTHER" id="PTHR18968">
    <property type="entry name" value="THIAMINE PYROPHOSPHATE ENZYMES"/>
    <property type="match status" value="1"/>
</dbReference>
<dbReference type="GO" id="GO:0009099">
    <property type="term" value="P:L-valine biosynthetic process"/>
    <property type="evidence" value="ECO:0007669"/>
    <property type="project" value="TreeGrafter"/>
</dbReference>
<feature type="domain" description="Thiamine pyrophosphate enzyme TPP-binding" evidence="5">
    <location>
        <begin position="401"/>
        <end position="553"/>
    </location>
</feature>
<dbReference type="CDD" id="cd00568">
    <property type="entry name" value="TPP_enzymes"/>
    <property type="match status" value="1"/>
</dbReference>
<keyword evidence="2 3" id="KW-0786">Thiamine pyrophosphate</keyword>
<dbReference type="InterPro" id="IPR011766">
    <property type="entry name" value="TPP_enzyme_TPP-bd"/>
</dbReference>
<name>A0A6J7M0Z9_9ZZZZ</name>
<dbReference type="InterPro" id="IPR012001">
    <property type="entry name" value="Thiamin_PyroP_enz_TPP-bd_dom"/>
</dbReference>
<feature type="domain" description="Thiamine pyrophosphate enzyme N-terminal TPP-binding" evidence="6">
    <location>
        <begin position="4"/>
        <end position="119"/>
    </location>
</feature>
<dbReference type="SUPFAM" id="SSF52518">
    <property type="entry name" value="Thiamin diphosphate-binding fold (THDP-binding)"/>
    <property type="match status" value="2"/>
</dbReference>
<dbReference type="GO" id="GO:0050660">
    <property type="term" value="F:flavin adenine dinucleotide binding"/>
    <property type="evidence" value="ECO:0007669"/>
    <property type="project" value="TreeGrafter"/>
</dbReference>
<dbReference type="Pfam" id="PF02775">
    <property type="entry name" value="TPP_enzyme_C"/>
    <property type="match status" value="1"/>
</dbReference>
<gene>
    <name evidence="7" type="ORF">UFOPK3772_03403</name>
</gene>
<protein>
    <submittedName>
        <fullName evidence="7">Unannotated protein</fullName>
    </submittedName>
</protein>
<dbReference type="GO" id="GO:0003984">
    <property type="term" value="F:acetolactate synthase activity"/>
    <property type="evidence" value="ECO:0007669"/>
    <property type="project" value="TreeGrafter"/>
</dbReference>
<evidence type="ECO:0000259" key="4">
    <source>
        <dbReference type="Pfam" id="PF00205"/>
    </source>
</evidence>
<evidence type="ECO:0000313" key="7">
    <source>
        <dbReference type="EMBL" id="CAB4971324.1"/>
    </source>
</evidence>
<dbReference type="InterPro" id="IPR045229">
    <property type="entry name" value="TPP_enz"/>
</dbReference>
<reference evidence="7" key="1">
    <citation type="submission" date="2020-05" db="EMBL/GenBank/DDBJ databases">
        <authorList>
            <person name="Chiriac C."/>
            <person name="Salcher M."/>
            <person name="Ghai R."/>
            <person name="Kavagutti S V."/>
        </authorList>
    </citation>
    <scope>NUCLEOTIDE SEQUENCE</scope>
</reference>
<dbReference type="Gene3D" id="3.40.50.1220">
    <property type="entry name" value="TPP-binding domain"/>
    <property type="match status" value="1"/>
</dbReference>
<dbReference type="GO" id="GO:0000287">
    <property type="term" value="F:magnesium ion binding"/>
    <property type="evidence" value="ECO:0007669"/>
    <property type="project" value="InterPro"/>
</dbReference>
<feature type="domain" description="Thiamine pyrophosphate enzyme central" evidence="4">
    <location>
        <begin position="199"/>
        <end position="338"/>
    </location>
</feature>
<evidence type="ECO:0000256" key="1">
    <source>
        <dbReference type="ARBA" id="ARBA00007812"/>
    </source>
</evidence>
<dbReference type="GO" id="GO:0009097">
    <property type="term" value="P:isoleucine biosynthetic process"/>
    <property type="evidence" value="ECO:0007669"/>
    <property type="project" value="TreeGrafter"/>
</dbReference>
<dbReference type="GO" id="GO:0030976">
    <property type="term" value="F:thiamine pyrophosphate binding"/>
    <property type="evidence" value="ECO:0007669"/>
    <property type="project" value="InterPro"/>
</dbReference>
<dbReference type="Pfam" id="PF02776">
    <property type="entry name" value="TPP_enzyme_N"/>
    <property type="match status" value="1"/>
</dbReference>
<dbReference type="FunFam" id="3.40.50.970:FF:000007">
    <property type="entry name" value="Acetolactate synthase"/>
    <property type="match status" value="1"/>
</dbReference>
<dbReference type="AlphaFoldDB" id="A0A6J7M0Z9"/>
<dbReference type="GO" id="GO:0005948">
    <property type="term" value="C:acetolactate synthase complex"/>
    <property type="evidence" value="ECO:0007669"/>
    <property type="project" value="TreeGrafter"/>
</dbReference>
<accession>A0A6J7M0Z9</accession>
<dbReference type="PANTHER" id="PTHR18968:SF13">
    <property type="entry name" value="ACETOLACTATE SYNTHASE CATALYTIC SUBUNIT, MITOCHONDRIAL"/>
    <property type="match status" value="1"/>
</dbReference>
<dbReference type="SUPFAM" id="SSF52467">
    <property type="entry name" value="DHS-like NAD/FAD-binding domain"/>
    <property type="match status" value="1"/>
</dbReference>
<organism evidence="7">
    <name type="scientific">freshwater metagenome</name>
    <dbReference type="NCBI Taxonomy" id="449393"/>
    <lineage>
        <taxon>unclassified sequences</taxon>
        <taxon>metagenomes</taxon>
        <taxon>ecological metagenomes</taxon>
    </lineage>
</organism>
<sequence length="594" mass="63905">MKLTGGQIIGAAMKNYGIKYVAGIPGHGCWSMVDAFLEPGSEIDVVQVFHEQSAVHVADGYYRASGKPMAAFTSIGPGAANTVIGLATAYADSVPLLLLTGGPAIHMRGHGTMQEIDRVNFNAFPKVTEPVTKKQFVVNSVQELPFVMHRAFSAMLTGRPGPVHIEIPMDIQAAAAEVSLHDLEARVPTGVAYPDPLAIERSVAALRLSRRPVIVVGGGAITAGAFDDVVRLAEALGAAVVTTWNGKGAFPEDHRLFAGSVGQTGTTHGNYLASNADVLVSIGCKFTDWSASSYRKGVTFSIPPTKLIQIDVDPQEIGKNYPVEVGIVADARIATAQLAEALSGNSVDRTEYHGDVKRVQEEWESMLAARRDSQETPMTSQRPLRDLRSVLPRDGIIVVGSGNTQGAVKQTFPVFGPRTHLTSGTYSSMGWAVPAAIGAKLGRPDRKVVCVLGDGDFLQTLQEIGIAVMYQIPVLFVVQNNSGYMSIRGGQRKQHDRHVASEFATRDGLPYSPDFEGIARNFGLRSWKVSDPALLESTFAEALALDTPSLVEVITARDAAGPFVPGWWDFPIPEYINDERQSEYASARAEEQHQ</sequence>
<dbReference type="EMBL" id="CAFBNE010000200">
    <property type="protein sequence ID" value="CAB4971324.1"/>
    <property type="molecule type" value="Genomic_DNA"/>
</dbReference>
<proteinExistence type="inferred from homology"/>
<evidence type="ECO:0000259" key="5">
    <source>
        <dbReference type="Pfam" id="PF02775"/>
    </source>
</evidence>
<comment type="similarity">
    <text evidence="1 3">Belongs to the TPP enzyme family.</text>
</comment>
<evidence type="ECO:0000256" key="2">
    <source>
        <dbReference type="ARBA" id="ARBA00023052"/>
    </source>
</evidence>
<dbReference type="Pfam" id="PF00205">
    <property type="entry name" value="TPP_enzyme_M"/>
    <property type="match status" value="1"/>
</dbReference>
<dbReference type="InterPro" id="IPR029035">
    <property type="entry name" value="DHS-like_NAD/FAD-binding_dom"/>
</dbReference>
<evidence type="ECO:0000256" key="3">
    <source>
        <dbReference type="RuleBase" id="RU362132"/>
    </source>
</evidence>
<dbReference type="Gene3D" id="3.40.50.970">
    <property type="match status" value="2"/>
</dbReference>